<reference evidence="2" key="1">
    <citation type="submission" date="2020-10" db="EMBL/GenBank/DDBJ databases">
        <title>Unveiling of a novel bifunctional photoreceptor, Dualchrome1, isolated from a cosmopolitan green alga.</title>
        <authorList>
            <person name="Suzuki S."/>
            <person name="Kawachi M."/>
        </authorList>
    </citation>
    <scope>NUCLEOTIDE SEQUENCE</scope>
    <source>
        <strain evidence="2">NIES 2893</strain>
    </source>
</reference>
<comment type="caution">
    <text evidence="2">The sequence shown here is derived from an EMBL/GenBank/DDBJ whole genome shotgun (WGS) entry which is preliminary data.</text>
</comment>
<dbReference type="EMBL" id="BNJQ01000010">
    <property type="protein sequence ID" value="GHP05546.1"/>
    <property type="molecule type" value="Genomic_DNA"/>
</dbReference>
<dbReference type="OrthoDB" id="10260865at2759"/>
<proteinExistence type="predicted"/>
<evidence type="ECO:0000256" key="1">
    <source>
        <dbReference type="SAM" id="MobiDB-lite"/>
    </source>
</evidence>
<organism evidence="2 3">
    <name type="scientific">Pycnococcus provasolii</name>
    <dbReference type="NCBI Taxonomy" id="41880"/>
    <lineage>
        <taxon>Eukaryota</taxon>
        <taxon>Viridiplantae</taxon>
        <taxon>Chlorophyta</taxon>
        <taxon>Pseudoscourfieldiophyceae</taxon>
        <taxon>Pseudoscourfieldiales</taxon>
        <taxon>Pycnococcaceae</taxon>
        <taxon>Pycnococcus</taxon>
    </lineage>
</organism>
<dbReference type="InterPro" id="IPR010292">
    <property type="entry name" value="Uncharacterised_CreA"/>
</dbReference>
<protein>
    <submittedName>
        <fullName evidence="2">Uncharacterized protein</fullName>
    </submittedName>
</protein>
<name>A0A830HDR8_9CHLO</name>
<dbReference type="Pfam" id="PF05981">
    <property type="entry name" value="CreA"/>
    <property type="match status" value="1"/>
</dbReference>
<sequence>MPPCNAPSRVPRAHALNAARVKPTAKQHSPTTTRVEAKPTSGGPGTFTSKKGWQLALAAAVGSANLLATPAFAGGDSASIGKFDASGIFFKDSVEVFKLSDLGGGVSLYLSDFKRSVTDKIAGGDPFSEPSTASVSCILSDGAKASAALASLKSGGEGDEIYSEAKGLNLGFGTKTLRIRRLVDLTDPQHPGVVYVSYSTRPKNASESGSVSSGRYKTSLCALSLPAMNAPNTTTN</sequence>
<feature type="region of interest" description="Disordered" evidence="1">
    <location>
        <begin position="1"/>
        <end position="46"/>
    </location>
</feature>
<accession>A0A830HDR8</accession>
<dbReference type="AlphaFoldDB" id="A0A830HDR8"/>
<dbReference type="PANTHER" id="PTHR37952">
    <property type="match status" value="1"/>
</dbReference>
<dbReference type="PANTHER" id="PTHR37952:SF2">
    <property type="entry name" value="PROTEIN CREA"/>
    <property type="match status" value="1"/>
</dbReference>
<gene>
    <name evidence="2" type="ORF">PPROV_000429600</name>
</gene>
<evidence type="ECO:0000313" key="2">
    <source>
        <dbReference type="EMBL" id="GHP05546.1"/>
    </source>
</evidence>
<dbReference type="Proteomes" id="UP000660262">
    <property type="component" value="Unassembled WGS sequence"/>
</dbReference>
<keyword evidence="3" id="KW-1185">Reference proteome</keyword>
<evidence type="ECO:0000313" key="3">
    <source>
        <dbReference type="Proteomes" id="UP000660262"/>
    </source>
</evidence>